<dbReference type="HAMAP" id="MF_00045">
    <property type="entry name" value="Oligoribonuclease"/>
    <property type="match status" value="1"/>
</dbReference>
<feature type="domain" description="Exonuclease" evidence="6">
    <location>
        <begin position="4"/>
        <end position="179"/>
    </location>
</feature>
<evidence type="ECO:0000313" key="7">
    <source>
        <dbReference type="EMBL" id="GIJ17008.1"/>
    </source>
</evidence>
<keyword evidence="5" id="KW-0963">Cytoplasm</keyword>
<reference evidence="7 8" key="1">
    <citation type="submission" date="2021-01" db="EMBL/GenBank/DDBJ databases">
        <title>Whole genome shotgun sequence of Verrucosispora gifhornensis NBRC 16317.</title>
        <authorList>
            <person name="Komaki H."/>
            <person name="Tamura T."/>
        </authorList>
    </citation>
    <scope>NUCLEOTIDE SEQUENCE [LARGE SCALE GENOMIC DNA]</scope>
    <source>
        <strain evidence="7 8">NBRC 16317</strain>
    </source>
</reference>
<keyword evidence="8" id="KW-1185">Reference proteome</keyword>
<comment type="subcellular location">
    <subcellularLocation>
        <location evidence="5">Cytoplasm</location>
    </subcellularLocation>
</comment>
<evidence type="ECO:0000256" key="3">
    <source>
        <dbReference type="ARBA" id="ARBA00022801"/>
    </source>
</evidence>
<protein>
    <recommendedName>
        <fullName evidence="5">Oligoribonuclease</fullName>
        <ecNumber evidence="5">3.1.-.-</ecNumber>
    </recommendedName>
</protein>
<evidence type="ECO:0000256" key="1">
    <source>
        <dbReference type="ARBA" id="ARBA00009921"/>
    </source>
</evidence>
<feature type="active site" evidence="5">
    <location>
        <position position="127"/>
    </location>
</feature>
<gene>
    <name evidence="5 7" type="primary">orn</name>
    <name evidence="7" type="ORF">Vgi01_36920</name>
</gene>
<dbReference type="CDD" id="cd06135">
    <property type="entry name" value="Orn"/>
    <property type="match status" value="1"/>
</dbReference>
<dbReference type="InterPro" id="IPR013520">
    <property type="entry name" value="Ribonucl_H"/>
</dbReference>
<comment type="function">
    <text evidence="5">3'-to-5' exoribonuclease specific for small oligoribonucleotides.</text>
</comment>
<comment type="similarity">
    <text evidence="1 5">Belongs to the oligoribonuclease family.</text>
</comment>
<dbReference type="InterPro" id="IPR022894">
    <property type="entry name" value="Oligoribonuclease"/>
</dbReference>
<keyword evidence="3 5" id="KW-0378">Hydrolase</keyword>
<dbReference type="Gene3D" id="3.30.420.10">
    <property type="entry name" value="Ribonuclease H-like superfamily/Ribonuclease H"/>
    <property type="match status" value="1"/>
</dbReference>
<dbReference type="EC" id="3.1.-.-" evidence="5"/>
<evidence type="ECO:0000313" key="8">
    <source>
        <dbReference type="Proteomes" id="UP000647860"/>
    </source>
</evidence>
<evidence type="ECO:0000256" key="2">
    <source>
        <dbReference type="ARBA" id="ARBA00022722"/>
    </source>
</evidence>
<comment type="caution">
    <text evidence="7">The sequence shown here is derived from an EMBL/GenBank/DDBJ whole genome shotgun (WGS) entry which is preliminary data.</text>
</comment>
<dbReference type="PANTHER" id="PTHR11046">
    <property type="entry name" value="OLIGORIBONUCLEASE, MITOCHONDRIAL"/>
    <property type="match status" value="1"/>
</dbReference>
<evidence type="ECO:0000256" key="5">
    <source>
        <dbReference type="HAMAP-Rule" id="MF_00045"/>
    </source>
</evidence>
<keyword evidence="4 5" id="KW-0269">Exonuclease</keyword>
<name>A0ABQ4IGF9_9ACTN</name>
<evidence type="ECO:0000256" key="4">
    <source>
        <dbReference type="ARBA" id="ARBA00022839"/>
    </source>
</evidence>
<dbReference type="SMART" id="SM00479">
    <property type="entry name" value="EXOIII"/>
    <property type="match status" value="1"/>
</dbReference>
<evidence type="ECO:0000259" key="6">
    <source>
        <dbReference type="SMART" id="SM00479"/>
    </source>
</evidence>
<proteinExistence type="inferred from homology"/>
<keyword evidence="2 5" id="KW-0540">Nuclease</keyword>
<dbReference type="Proteomes" id="UP000647860">
    <property type="component" value="Unassembled WGS sequence"/>
</dbReference>
<dbReference type="RefSeq" id="WP_081476034.1">
    <property type="nucleotide sequence ID" value="NZ_BAAAGZ010000017.1"/>
</dbReference>
<sequence>MADLLVWIDCEMTGLDLGSDKLIEVAALVTDPDLNVLGDGVDVVIHADDAALDAMPEIVRTMHGKSGLTEEVRRSTVTLAEAEDMVLDYVSRHVKDPRTAPLCGNSIATDRGFIARDMPRLDAHLHYRMIDVSSIKELCRRWYPRVYFGQPQKGLAHRALADIRESIRELEYYRRTIFVPLPGPDVDTAKGIAAGL</sequence>
<organism evidence="7 8">
    <name type="scientific">Micromonospora gifhornensis</name>
    <dbReference type="NCBI Taxonomy" id="84594"/>
    <lineage>
        <taxon>Bacteria</taxon>
        <taxon>Bacillati</taxon>
        <taxon>Actinomycetota</taxon>
        <taxon>Actinomycetes</taxon>
        <taxon>Micromonosporales</taxon>
        <taxon>Micromonosporaceae</taxon>
        <taxon>Micromonospora</taxon>
    </lineage>
</organism>
<dbReference type="InterPro" id="IPR012337">
    <property type="entry name" value="RNaseH-like_sf"/>
</dbReference>
<dbReference type="SUPFAM" id="SSF53098">
    <property type="entry name" value="Ribonuclease H-like"/>
    <property type="match status" value="1"/>
</dbReference>
<dbReference type="Pfam" id="PF00929">
    <property type="entry name" value="RNase_T"/>
    <property type="match status" value="1"/>
</dbReference>
<dbReference type="PANTHER" id="PTHR11046:SF0">
    <property type="entry name" value="OLIGORIBONUCLEASE, MITOCHONDRIAL"/>
    <property type="match status" value="1"/>
</dbReference>
<dbReference type="InterPro" id="IPR036397">
    <property type="entry name" value="RNaseH_sf"/>
</dbReference>
<dbReference type="EMBL" id="BOPA01000025">
    <property type="protein sequence ID" value="GIJ17008.1"/>
    <property type="molecule type" value="Genomic_DNA"/>
</dbReference>
<accession>A0ABQ4IGF9</accession>
<dbReference type="NCBIfam" id="NF003765">
    <property type="entry name" value="PRK05359.1"/>
    <property type="match status" value="1"/>
</dbReference>